<accession>A0AC34G8W0</accession>
<reference evidence="2" key="1">
    <citation type="submission" date="2022-11" db="UniProtKB">
        <authorList>
            <consortium name="WormBaseParasite"/>
        </authorList>
    </citation>
    <scope>IDENTIFICATION</scope>
</reference>
<evidence type="ECO:0000313" key="2">
    <source>
        <dbReference type="WBParaSite" id="ES5_v2.g26190.t1"/>
    </source>
</evidence>
<organism evidence="1 2">
    <name type="scientific">Panagrolaimus sp. ES5</name>
    <dbReference type="NCBI Taxonomy" id="591445"/>
    <lineage>
        <taxon>Eukaryota</taxon>
        <taxon>Metazoa</taxon>
        <taxon>Ecdysozoa</taxon>
        <taxon>Nematoda</taxon>
        <taxon>Chromadorea</taxon>
        <taxon>Rhabditida</taxon>
        <taxon>Tylenchina</taxon>
        <taxon>Panagrolaimomorpha</taxon>
        <taxon>Panagrolaimoidea</taxon>
        <taxon>Panagrolaimidae</taxon>
        <taxon>Panagrolaimus</taxon>
    </lineage>
</organism>
<name>A0AC34G8W0_9BILA</name>
<dbReference type="Proteomes" id="UP000887579">
    <property type="component" value="Unplaced"/>
</dbReference>
<sequence length="392" mass="44957">MSKESGVEITKYSFSEPQNGKGNCDRIAALVKNKIRRFIRAGNNVNNEKEFYNAAVSYPGISYVTIIRATVKRVDPKIPAAALKGIASYYIFTPLNEGILVHRAANIGEGKLFKYNKFNFKQQKIPILDITDEQTFEKIDNEEMWRSDKTRNKADYSGEKCHIFECPNVDCDETFVTYSDYIKHVVFSQHGKVNQMRDYAAVIYQEAVKQQKPSYNNLAQILNSERTVENALDEDTAPKLGWGHRKPKKLPEITGRAEQYVSRLFNDGVRSKAKKWKPKDVATAMTLAKDGAGKRLFRPYELLFAEQIQQMFSKFAAEQKKTTRGQSLNKKPKTTCEEKKNELESEGEDVIDCVDKETEQNREVNRVTRGRRLLIEQETEESHDIIAKKTVN</sequence>
<proteinExistence type="predicted"/>
<dbReference type="WBParaSite" id="ES5_v2.g26190.t1">
    <property type="protein sequence ID" value="ES5_v2.g26190.t1"/>
    <property type="gene ID" value="ES5_v2.g26190"/>
</dbReference>
<evidence type="ECO:0000313" key="1">
    <source>
        <dbReference type="Proteomes" id="UP000887579"/>
    </source>
</evidence>
<protein>
    <submittedName>
        <fullName evidence="2">C2H2-type domain-containing protein</fullName>
    </submittedName>
</protein>